<evidence type="ECO:0000256" key="6">
    <source>
        <dbReference type="SAM" id="Phobius"/>
    </source>
</evidence>
<evidence type="ECO:0000256" key="1">
    <source>
        <dbReference type="ARBA" id="ARBA00004606"/>
    </source>
</evidence>
<proteinExistence type="inferred from homology"/>
<dbReference type="GO" id="GO:0016020">
    <property type="term" value="C:membrane"/>
    <property type="evidence" value="ECO:0007669"/>
    <property type="project" value="UniProtKB-SubCell"/>
</dbReference>
<protein>
    <submittedName>
        <fullName evidence="7">Glucoside xylosyltransferase 2</fullName>
    </submittedName>
</protein>
<evidence type="ECO:0000256" key="3">
    <source>
        <dbReference type="ARBA" id="ARBA00022676"/>
    </source>
</evidence>
<sequence length="385" mass="43544">MSKPALGRLEVYIICLCLLTVWTFLFPQLFSSTVTVFYYHVSSSLIVKSPNQAETPRQSPIEIVLPGCADRLPDAMNLVKSIFLASEPKNHVTVYLFTELVNWNRTEREFRKLTSSLAFIEKYLTLRLLDPALKSLDHQKLPKNRTGTEACGPDLTAFLPVILPNSQGAIVLEPNALMLGSVQELWSQFSKMNSKQVIGVALQRELASFGWYNSWSRRAFAPPFEIHPGVILMNLTRLRNEGFTEALLKIQSGATNQTQLLPSTALNQYFYLNPDKLFLLPCKWNLREDHCGEESKKCKSAEEDGAGIIQLPHNSSGLPDKRTVTQKDFYSVSDYIENFDPTDPKTMIRLMDPLMASLNNKTLPTSNLCRASLLRGLERQRTQKN</sequence>
<evidence type="ECO:0000313" key="7">
    <source>
        <dbReference type="EMBL" id="OWA51118.1"/>
    </source>
</evidence>
<gene>
    <name evidence="7" type="ORF">BV898_15616</name>
</gene>
<dbReference type="InterPro" id="IPR029044">
    <property type="entry name" value="Nucleotide-diphossugar_trans"/>
</dbReference>
<dbReference type="EMBL" id="MTYJ01000215">
    <property type="protein sequence ID" value="OWA51118.1"/>
    <property type="molecule type" value="Genomic_DNA"/>
</dbReference>
<name>A0A9X6NDD5_HYPEX</name>
<keyword evidence="6" id="KW-1133">Transmembrane helix</keyword>
<organism evidence="7 8">
    <name type="scientific">Hypsibius exemplaris</name>
    <name type="common">Freshwater tardigrade</name>
    <dbReference type="NCBI Taxonomy" id="2072580"/>
    <lineage>
        <taxon>Eukaryota</taxon>
        <taxon>Metazoa</taxon>
        <taxon>Ecdysozoa</taxon>
        <taxon>Tardigrada</taxon>
        <taxon>Eutardigrada</taxon>
        <taxon>Parachela</taxon>
        <taxon>Hypsibioidea</taxon>
        <taxon>Hypsibiidae</taxon>
        <taxon>Hypsibius</taxon>
    </lineage>
</organism>
<dbReference type="OrthoDB" id="6238971at2759"/>
<dbReference type="Gene3D" id="3.90.550.10">
    <property type="entry name" value="Spore Coat Polysaccharide Biosynthesis Protein SpsA, Chain A"/>
    <property type="match status" value="1"/>
</dbReference>
<dbReference type="PANTHER" id="PTHR46012">
    <property type="entry name" value="IP22168P"/>
    <property type="match status" value="1"/>
</dbReference>
<evidence type="ECO:0000256" key="5">
    <source>
        <dbReference type="ARBA" id="ARBA00022968"/>
    </source>
</evidence>
<comment type="caution">
    <text evidence="7">The sequence shown here is derived from an EMBL/GenBank/DDBJ whole genome shotgun (WGS) entry which is preliminary data.</text>
</comment>
<keyword evidence="3" id="KW-0328">Glycosyltransferase</keyword>
<reference evidence="8" key="1">
    <citation type="submission" date="2017-01" db="EMBL/GenBank/DDBJ databases">
        <title>Comparative genomics of anhydrobiosis in the tardigrade Hypsibius dujardini.</title>
        <authorList>
            <person name="Yoshida Y."/>
            <person name="Koutsovoulos G."/>
            <person name="Laetsch D."/>
            <person name="Stevens L."/>
            <person name="Kumar S."/>
            <person name="Horikawa D."/>
            <person name="Ishino K."/>
            <person name="Komine S."/>
            <person name="Tomita M."/>
            <person name="Blaxter M."/>
            <person name="Arakawa K."/>
        </authorList>
    </citation>
    <scope>NUCLEOTIDE SEQUENCE [LARGE SCALE GENOMIC DNA]</scope>
    <source>
        <strain evidence="8">Z151</strain>
    </source>
</reference>
<comment type="subcellular location">
    <subcellularLocation>
        <location evidence="1">Membrane</location>
        <topology evidence="1">Single-pass type II membrane protein</topology>
    </subcellularLocation>
</comment>
<dbReference type="SUPFAM" id="SSF53448">
    <property type="entry name" value="Nucleotide-diphospho-sugar transferases"/>
    <property type="match status" value="1"/>
</dbReference>
<evidence type="ECO:0000256" key="2">
    <source>
        <dbReference type="ARBA" id="ARBA00006351"/>
    </source>
</evidence>
<keyword evidence="5" id="KW-0735">Signal-anchor</keyword>
<keyword evidence="4" id="KW-0808">Transferase</keyword>
<accession>A0A9X6NDD5</accession>
<feature type="transmembrane region" description="Helical" evidence="6">
    <location>
        <begin position="12"/>
        <end position="39"/>
    </location>
</feature>
<dbReference type="GO" id="GO:0035252">
    <property type="term" value="F:UDP-xylosyltransferase activity"/>
    <property type="evidence" value="ECO:0007669"/>
    <property type="project" value="TreeGrafter"/>
</dbReference>
<evidence type="ECO:0000256" key="4">
    <source>
        <dbReference type="ARBA" id="ARBA00022679"/>
    </source>
</evidence>
<dbReference type="AlphaFoldDB" id="A0A9X6NDD5"/>
<dbReference type="Proteomes" id="UP000192578">
    <property type="component" value="Unassembled WGS sequence"/>
</dbReference>
<comment type="similarity">
    <text evidence="2">Belongs to the glycosyltransferase 8 family.</text>
</comment>
<keyword evidence="6" id="KW-0472">Membrane</keyword>
<evidence type="ECO:0000313" key="8">
    <source>
        <dbReference type="Proteomes" id="UP000192578"/>
    </source>
</evidence>
<keyword evidence="8" id="KW-1185">Reference proteome</keyword>
<dbReference type="GO" id="GO:0016266">
    <property type="term" value="P:protein O-linked glycosylation via N-acetyl-galactosamine"/>
    <property type="evidence" value="ECO:0007669"/>
    <property type="project" value="TreeGrafter"/>
</dbReference>
<dbReference type="InterPro" id="IPR051993">
    <property type="entry name" value="Glycosyltransferase_8"/>
</dbReference>
<keyword evidence="6" id="KW-0812">Transmembrane</keyword>
<dbReference type="PANTHER" id="PTHR46012:SF2">
    <property type="entry name" value="IP22168P"/>
    <property type="match status" value="1"/>
</dbReference>